<dbReference type="PANTHER" id="PTHR10030">
    <property type="entry name" value="ALPHA-L-FUCOSIDASE"/>
    <property type="match status" value="1"/>
</dbReference>
<keyword evidence="4 7" id="KW-0732">Signal</keyword>
<dbReference type="GO" id="GO:0004560">
    <property type="term" value="F:alpha-L-fucosidase activity"/>
    <property type="evidence" value="ECO:0007669"/>
    <property type="project" value="InterPro"/>
</dbReference>
<sequence length="424" mass="48508">MNKRILMLLLGIVLCLQLYAQEQNVVQKADTKWFPEAKLGLFLHYGLYAIPAGVWKGKEYKGVGEWIQERAKIPISEYEQLATQFNPQQFDANEWVLFAKDCGFKYIVITTKHHDGFAMYKSDVSKFNIVDATPFKRDIIRELADACKKHGMKLGFYYSQSRDWHEADAEGNLWDFKGYQKNFQKYLDEKCKPQLQELLTRYGDVALIWFDGGRKMSDNESTQLVNWVHKFQPNCLTSSRIGNGRGDYETLSDNKLPTTTTDQAYEALFTHNFRSWGYSKTETKLRTPQELMEVLLNTISKGANLLLNIGPKPEGVFQEESIRDFRIIGKWINANAEAIYGSKGSPFPEMPWGYITSKPGALYLHVTKWPEDQKLSLPLNGRSSSAKFLVSGKKIKSKIAGENLLLSLPAKQPDEMCTVIKVSY</sequence>
<evidence type="ECO:0000259" key="8">
    <source>
        <dbReference type="Pfam" id="PF01120"/>
    </source>
</evidence>
<dbReference type="RefSeq" id="WP_090889442.1">
    <property type="nucleotide sequence ID" value="NZ_FOGG01000052.1"/>
</dbReference>
<name>A0A1H9VXD4_9SPHI</name>
<evidence type="ECO:0000256" key="7">
    <source>
        <dbReference type="SAM" id="SignalP"/>
    </source>
</evidence>
<dbReference type="PRINTS" id="PR00741">
    <property type="entry name" value="GLHYDRLASE29"/>
</dbReference>
<dbReference type="GO" id="GO:0005764">
    <property type="term" value="C:lysosome"/>
    <property type="evidence" value="ECO:0007669"/>
    <property type="project" value="TreeGrafter"/>
</dbReference>
<dbReference type="AlphaFoldDB" id="A0A1H9VXD4"/>
<dbReference type="Proteomes" id="UP000199572">
    <property type="component" value="Unassembled WGS sequence"/>
</dbReference>
<gene>
    <name evidence="9" type="ORF">SAMN04488023_1524</name>
</gene>
<dbReference type="Pfam" id="PF01120">
    <property type="entry name" value="Alpha_L_fucos"/>
    <property type="match status" value="1"/>
</dbReference>
<feature type="chain" id="PRO_5011749598" description="alpha-L-fucosidase" evidence="7">
    <location>
        <begin position="21"/>
        <end position="424"/>
    </location>
</feature>
<dbReference type="PIRSF" id="PIRSF001092">
    <property type="entry name" value="Alpha-L-fucosidase"/>
    <property type="match status" value="1"/>
</dbReference>
<dbReference type="EMBL" id="FOGG01000052">
    <property type="protein sequence ID" value="SES26460.1"/>
    <property type="molecule type" value="Genomic_DNA"/>
</dbReference>
<organism evidence="9 10">
    <name type="scientific">Pedobacter rhizosphaerae</name>
    <dbReference type="NCBI Taxonomy" id="390241"/>
    <lineage>
        <taxon>Bacteria</taxon>
        <taxon>Pseudomonadati</taxon>
        <taxon>Bacteroidota</taxon>
        <taxon>Sphingobacteriia</taxon>
        <taxon>Sphingobacteriales</taxon>
        <taxon>Sphingobacteriaceae</taxon>
        <taxon>Pedobacter</taxon>
    </lineage>
</organism>
<evidence type="ECO:0000313" key="10">
    <source>
        <dbReference type="Proteomes" id="UP000199572"/>
    </source>
</evidence>
<evidence type="ECO:0000256" key="3">
    <source>
        <dbReference type="ARBA" id="ARBA00012662"/>
    </source>
</evidence>
<evidence type="ECO:0000256" key="2">
    <source>
        <dbReference type="ARBA" id="ARBA00007951"/>
    </source>
</evidence>
<feature type="domain" description="Glycoside hydrolase family 29 N-terminal" evidence="8">
    <location>
        <begin position="22"/>
        <end position="337"/>
    </location>
</feature>
<dbReference type="InterPro" id="IPR017853">
    <property type="entry name" value="GH"/>
</dbReference>
<dbReference type="SUPFAM" id="SSF51445">
    <property type="entry name" value="(Trans)glycosidases"/>
    <property type="match status" value="1"/>
</dbReference>
<dbReference type="InterPro" id="IPR000933">
    <property type="entry name" value="Glyco_hydro_29"/>
</dbReference>
<dbReference type="Gene3D" id="2.60.40.1180">
    <property type="entry name" value="Golgi alpha-mannosidase II"/>
    <property type="match status" value="1"/>
</dbReference>
<evidence type="ECO:0000256" key="6">
    <source>
        <dbReference type="ARBA" id="ARBA00023295"/>
    </source>
</evidence>
<dbReference type="OrthoDB" id="107551at2"/>
<reference evidence="9 10" key="1">
    <citation type="submission" date="2016-10" db="EMBL/GenBank/DDBJ databases">
        <authorList>
            <person name="de Groot N.N."/>
        </authorList>
    </citation>
    <scope>NUCLEOTIDE SEQUENCE [LARGE SCALE GENOMIC DNA]</scope>
    <source>
        <strain evidence="9 10">DSM 18610</strain>
    </source>
</reference>
<dbReference type="PANTHER" id="PTHR10030:SF37">
    <property type="entry name" value="ALPHA-L-FUCOSIDASE-RELATED"/>
    <property type="match status" value="1"/>
</dbReference>
<evidence type="ECO:0000256" key="1">
    <source>
        <dbReference type="ARBA" id="ARBA00004071"/>
    </source>
</evidence>
<dbReference type="InterPro" id="IPR057739">
    <property type="entry name" value="Glyco_hydro_29_N"/>
</dbReference>
<evidence type="ECO:0000313" key="9">
    <source>
        <dbReference type="EMBL" id="SES26460.1"/>
    </source>
</evidence>
<accession>A0A1H9VXD4</accession>
<comment type="function">
    <text evidence="1">Alpha-L-fucosidase is responsible for hydrolyzing the alpha-1,6-linked fucose joined to the reducing-end N-acetylglucosamine of the carbohydrate moieties of glycoproteins.</text>
</comment>
<keyword evidence="10" id="KW-1185">Reference proteome</keyword>
<dbReference type="InterPro" id="IPR013780">
    <property type="entry name" value="Glyco_hydro_b"/>
</dbReference>
<dbReference type="EC" id="3.2.1.51" evidence="3"/>
<dbReference type="GO" id="GO:0016139">
    <property type="term" value="P:glycoside catabolic process"/>
    <property type="evidence" value="ECO:0007669"/>
    <property type="project" value="TreeGrafter"/>
</dbReference>
<dbReference type="InterPro" id="IPR016286">
    <property type="entry name" value="FUC_metazoa-typ"/>
</dbReference>
<keyword evidence="6" id="KW-0326">Glycosidase</keyword>
<dbReference type="GO" id="GO:0006004">
    <property type="term" value="P:fucose metabolic process"/>
    <property type="evidence" value="ECO:0007669"/>
    <property type="project" value="InterPro"/>
</dbReference>
<dbReference type="Gene3D" id="3.20.20.80">
    <property type="entry name" value="Glycosidases"/>
    <property type="match status" value="1"/>
</dbReference>
<feature type="signal peptide" evidence="7">
    <location>
        <begin position="1"/>
        <end position="20"/>
    </location>
</feature>
<keyword evidence="5" id="KW-0378">Hydrolase</keyword>
<dbReference type="STRING" id="390241.SAMN04488023_1524"/>
<dbReference type="SMART" id="SM00812">
    <property type="entry name" value="Alpha_L_fucos"/>
    <property type="match status" value="1"/>
</dbReference>
<proteinExistence type="inferred from homology"/>
<protein>
    <recommendedName>
        <fullName evidence="3">alpha-L-fucosidase</fullName>
        <ecNumber evidence="3">3.2.1.51</ecNumber>
    </recommendedName>
</protein>
<evidence type="ECO:0000256" key="4">
    <source>
        <dbReference type="ARBA" id="ARBA00022729"/>
    </source>
</evidence>
<evidence type="ECO:0000256" key="5">
    <source>
        <dbReference type="ARBA" id="ARBA00022801"/>
    </source>
</evidence>
<comment type="similarity">
    <text evidence="2">Belongs to the glycosyl hydrolase 29 family.</text>
</comment>